<gene>
    <name evidence="9 13" type="primary">secD</name>
    <name evidence="13" type="ORF">D4739_14990</name>
</gene>
<name>A0A3A5HHN2_9ACTN</name>
<evidence type="ECO:0000313" key="14">
    <source>
        <dbReference type="Proteomes" id="UP000276542"/>
    </source>
</evidence>
<comment type="subcellular location">
    <subcellularLocation>
        <location evidence="1 9">Cell membrane</location>
        <topology evidence="1 9">Multi-pass membrane protein</topology>
    </subcellularLocation>
</comment>
<dbReference type="InterPro" id="IPR048631">
    <property type="entry name" value="SecD_1st"/>
</dbReference>
<accession>A0A3A5HHN2</accession>
<keyword evidence="6 9" id="KW-1133">Transmembrane helix</keyword>
<keyword evidence="7 9" id="KW-0811">Translocation</keyword>
<feature type="transmembrane region" description="Helical" evidence="9">
    <location>
        <begin position="385"/>
        <end position="404"/>
    </location>
</feature>
<dbReference type="InterPro" id="IPR055344">
    <property type="entry name" value="SecD_SecF_C_bact"/>
</dbReference>
<dbReference type="RefSeq" id="WP_120061355.1">
    <property type="nucleotide sequence ID" value="NZ_QYRP01000002.1"/>
</dbReference>
<dbReference type="EMBL" id="QYRP01000002">
    <property type="protein sequence ID" value="RJS47390.1"/>
    <property type="molecule type" value="Genomic_DNA"/>
</dbReference>
<dbReference type="GO" id="GO:0015450">
    <property type="term" value="F:protein-transporting ATPase activity"/>
    <property type="evidence" value="ECO:0007669"/>
    <property type="project" value="InterPro"/>
</dbReference>
<protein>
    <recommendedName>
        <fullName evidence="9">Protein translocase subunit SecD</fullName>
    </recommendedName>
</protein>
<dbReference type="Gene3D" id="3.30.1360.200">
    <property type="match status" value="1"/>
</dbReference>
<keyword evidence="3 9" id="KW-1003">Cell membrane</keyword>
<dbReference type="HAMAP" id="MF_01463_B">
    <property type="entry name" value="SecD_B"/>
    <property type="match status" value="1"/>
</dbReference>
<evidence type="ECO:0000256" key="7">
    <source>
        <dbReference type="ARBA" id="ARBA00023010"/>
    </source>
</evidence>
<keyword evidence="8 9" id="KW-0472">Membrane</keyword>
<evidence type="ECO:0000259" key="12">
    <source>
        <dbReference type="Pfam" id="PF22599"/>
    </source>
</evidence>
<feature type="transmembrane region" description="Helical" evidence="9">
    <location>
        <begin position="433"/>
        <end position="450"/>
    </location>
</feature>
<dbReference type="Pfam" id="PF02355">
    <property type="entry name" value="SecD_SecF_C"/>
    <property type="match status" value="1"/>
</dbReference>
<dbReference type="Gene3D" id="1.20.1640.10">
    <property type="entry name" value="Multidrug efflux transporter AcrB transmembrane domain"/>
    <property type="match status" value="1"/>
</dbReference>
<dbReference type="PANTHER" id="PTHR30081">
    <property type="entry name" value="PROTEIN-EXPORT MEMBRANE PROTEIN SEC"/>
    <property type="match status" value="1"/>
</dbReference>
<dbReference type="AlphaFoldDB" id="A0A3A5HHN2"/>
<evidence type="ECO:0000259" key="11">
    <source>
        <dbReference type="Pfam" id="PF21760"/>
    </source>
</evidence>
<dbReference type="Pfam" id="PF22599">
    <property type="entry name" value="SecDF_P1_head"/>
    <property type="match status" value="1"/>
</dbReference>
<sequence length="514" mass="53868">MAQPKYRPGRNLLAFLLGLGVLFGLVALAGNWKPALGLDLQGGTRITLTAIGNPSASQLDEARQIIDNRVNGSGVNEADVFIQSGRHVVVEIPGESRRDLIDVVQRQARLGMRVIACSDATGGAAATRCSGPGATKEVPTPAGDADKALAWREAPTAEWVAKYNAATCPITGELPEENDDPAKPLVTCQEIEDPTGQKTYAKYLLTAAVVEGSDLNKAEAGQEPNAVDWLVEIRLKDAGAKEFGKVSAALNANNQEQFAIVLDGAPISVPSMQSGSLSRVSSITGNMGQAEATELATSLKYGALPVAFDKETNAETVGPSLAGDQLTAGLIAGGIGLGLVMLFCLVYYRGLGIVVLASLAVAAIATYGMVLLLSETAGFTLTLPGIAGLIIAVGVTADSFIIFFERIRDEMRDGKSMRVAVESGWVRAKRTRIAASVVSLLSAFILYIFATGVVKGFGFALGLSTVIDLAVLFWFTKPLVSWLAHYKFFNGGGRMSGLSTETLGTDLVTAGGKA</sequence>
<dbReference type="NCBIfam" id="TIGR00916">
    <property type="entry name" value="2A0604s01"/>
    <property type="match status" value="1"/>
</dbReference>
<dbReference type="InterPro" id="IPR022813">
    <property type="entry name" value="SecD/SecF_arch_bac"/>
</dbReference>
<dbReference type="GO" id="GO:0005886">
    <property type="term" value="C:plasma membrane"/>
    <property type="evidence" value="ECO:0007669"/>
    <property type="project" value="UniProtKB-SubCell"/>
</dbReference>
<dbReference type="InterPro" id="IPR048634">
    <property type="entry name" value="SecD_SecF_C"/>
</dbReference>
<feature type="domain" description="Protein export membrane protein SecD/SecF C-terminal" evidence="10">
    <location>
        <begin position="311"/>
        <end position="484"/>
    </location>
</feature>
<evidence type="ECO:0000256" key="4">
    <source>
        <dbReference type="ARBA" id="ARBA00022692"/>
    </source>
</evidence>
<dbReference type="InterPro" id="IPR005791">
    <property type="entry name" value="SecD"/>
</dbReference>
<evidence type="ECO:0000256" key="9">
    <source>
        <dbReference type="HAMAP-Rule" id="MF_01463"/>
    </source>
</evidence>
<evidence type="ECO:0000313" key="13">
    <source>
        <dbReference type="EMBL" id="RJS47390.1"/>
    </source>
</evidence>
<comment type="function">
    <text evidence="9">Part of the Sec protein translocase complex. Interacts with the SecYEG preprotein conducting channel. SecDF uses the proton motive force (PMF) to complete protein translocation after the ATP-dependent function of SecA.</text>
</comment>
<feature type="transmembrane region" description="Helical" evidence="9">
    <location>
        <begin position="353"/>
        <end position="373"/>
    </location>
</feature>
<dbReference type="OrthoDB" id="5240379at2"/>
<comment type="subunit">
    <text evidence="9">Forms a complex with SecF. Part of the essential Sec protein translocation apparatus which comprises SecA, SecYEG and auxiliary proteins SecDF. Other proteins may also be involved.</text>
</comment>
<feature type="transmembrane region" description="Helical" evidence="9">
    <location>
        <begin position="326"/>
        <end position="348"/>
    </location>
</feature>
<feature type="domain" description="Protein translocase subunit SecDF P1" evidence="11">
    <location>
        <begin position="60"/>
        <end position="113"/>
    </location>
</feature>
<dbReference type="PANTHER" id="PTHR30081:SF1">
    <property type="entry name" value="PROTEIN TRANSLOCASE SUBUNIT SECD"/>
    <property type="match status" value="1"/>
</dbReference>
<comment type="caution">
    <text evidence="9">Lacks conserved residue(s) required for the propagation of feature annotation.</text>
</comment>
<dbReference type="Proteomes" id="UP000276542">
    <property type="component" value="Unassembled WGS sequence"/>
</dbReference>
<proteinExistence type="inferred from homology"/>
<keyword evidence="14" id="KW-1185">Reference proteome</keyword>
<organism evidence="13 14">
    <name type="scientific">Nocardioides cavernaquae</name>
    <dbReference type="NCBI Taxonomy" id="2321396"/>
    <lineage>
        <taxon>Bacteria</taxon>
        <taxon>Bacillati</taxon>
        <taxon>Actinomycetota</taxon>
        <taxon>Actinomycetes</taxon>
        <taxon>Propionibacteriales</taxon>
        <taxon>Nocardioidaceae</taxon>
        <taxon>Nocardioides</taxon>
    </lineage>
</organism>
<comment type="caution">
    <text evidence="13">The sequence shown here is derived from an EMBL/GenBank/DDBJ whole genome shotgun (WGS) entry which is preliminary data.</text>
</comment>
<dbReference type="InterPro" id="IPR054384">
    <property type="entry name" value="SecDF_P1_head"/>
</dbReference>
<feature type="transmembrane region" description="Helical" evidence="9">
    <location>
        <begin position="456"/>
        <end position="475"/>
    </location>
</feature>
<keyword evidence="4 9" id="KW-0812">Transmembrane</keyword>
<evidence type="ECO:0000259" key="10">
    <source>
        <dbReference type="Pfam" id="PF02355"/>
    </source>
</evidence>
<dbReference type="GO" id="GO:0043952">
    <property type="term" value="P:protein transport by the Sec complex"/>
    <property type="evidence" value="ECO:0007669"/>
    <property type="project" value="UniProtKB-UniRule"/>
</dbReference>
<evidence type="ECO:0000256" key="2">
    <source>
        <dbReference type="ARBA" id="ARBA00022448"/>
    </source>
</evidence>
<feature type="domain" description="SecDF P1 head subdomain" evidence="12">
    <location>
        <begin position="201"/>
        <end position="306"/>
    </location>
</feature>
<dbReference type="Gene3D" id="3.30.70.3220">
    <property type="match status" value="1"/>
</dbReference>
<dbReference type="NCBIfam" id="TIGR01129">
    <property type="entry name" value="secD"/>
    <property type="match status" value="1"/>
</dbReference>
<evidence type="ECO:0000256" key="3">
    <source>
        <dbReference type="ARBA" id="ARBA00022475"/>
    </source>
</evidence>
<keyword evidence="2 9" id="KW-0813">Transport</keyword>
<dbReference type="GO" id="GO:0065002">
    <property type="term" value="P:intracellular protein transmembrane transport"/>
    <property type="evidence" value="ECO:0007669"/>
    <property type="project" value="UniProtKB-UniRule"/>
</dbReference>
<keyword evidence="5 9" id="KW-0653">Protein transport</keyword>
<dbReference type="SUPFAM" id="SSF82866">
    <property type="entry name" value="Multidrug efflux transporter AcrB transmembrane domain"/>
    <property type="match status" value="1"/>
</dbReference>
<evidence type="ECO:0000256" key="5">
    <source>
        <dbReference type="ARBA" id="ARBA00022927"/>
    </source>
</evidence>
<dbReference type="Pfam" id="PF21760">
    <property type="entry name" value="SecD_1st"/>
    <property type="match status" value="1"/>
</dbReference>
<dbReference type="GO" id="GO:0006605">
    <property type="term" value="P:protein targeting"/>
    <property type="evidence" value="ECO:0007669"/>
    <property type="project" value="UniProtKB-UniRule"/>
</dbReference>
<evidence type="ECO:0000256" key="6">
    <source>
        <dbReference type="ARBA" id="ARBA00022989"/>
    </source>
</evidence>
<reference evidence="14" key="1">
    <citation type="submission" date="2018-09" db="EMBL/GenBank/DDBJ databases">
        <authorList>
            <person name="Zhu H."/>
        </authorList>
    </citation>
    <scope>NUCLEOTIDE SEQUENCE [LARGE SCALE GENOMIC DNA]</scope>
    <source>
        <strain evidence="14">K1W22B-1</strain>
    </source>
</reference>
<comment type="similarity">
    <text evidence="9">Belongs to the SecD/SecF family. SecD subfamily.</text>
</comment>
<evidence type="ECO:0000256" key="8">
    <source>
        <dbReference type="ARBA" id="ARBA00023136"/>
    </source>
</evidence>
<evidence type="ECO:0000256" key="1">
    <source>
        <dbReference type="ARBA" id="ARBA00004651"/>
    </source>
</evidence>